<protein>
    <submittedName>
        <fullName evidence="6">Uncharacterized protein</fullName>
    </submittedName>
</protein>
<dbReference type="InterPro" id="IPR005202">
    <property type="entry name" value="TF_GRAS"/>
</dbReference>
<keyword evidence="3" id="KW-0804">Transcription</keyword>
<evidence type="ECO:0000313" key="6">
    <source>
        <dbReference type="EMBL" id="MED6194345.1"/>
    </source>
</evidence>
<comment type="subcellular location">
    <subcellularLocation>
        <location evidence="1">Nucleus</location>
    </subcellularLocation>
</comment>
<gene>
    <name evidence="6" type="ORF">PIB30_027603</name>
</gene>
<comment type="similarity">
    <text evidence="5">Belongs to the GRAS family.</text>
</comment>
<dbReference type="Pfam" id="PF03514">
    <property type="entry name" value="GRAS"/>
    <property type="match status" value="1"/>
</dbReference>
<evidence type="ECO:0000256" key="3">
    <source>
        <dbReference type="ARBA" id="ARBA00023163"/>
    </source>
</evidence>
<keyword evidence="4" id="KW-0539">Nucleus</keyword>
<comment type="caution">
    <text evidence="5">Lacks conserved residue(s) required for the propagation of feature annotation.</text>
</comment>
<keyword evidence="2" id="KW-0805">Transcription regulation</keyword>
<accession>A0ABU6XC87</accession>
<feature type="region of interest" description="SAW" evidence="5">
    <location>
        <begin position="146"/>
        <end position="220"/>
    </location>
</feature>
<sequence length="222" mass="25299">VSSLENLKLDNLPIRNGEPMAISIFLQLHRLLATDDVIGGDTNNNVIINQSPDSALSLATHHRFTQSPIAKMECFLYGLWKLQPKVMVMTEQESDVNGRSLRDRVEKALHFYAALFDCLEAGGPNPIKRMMVERGMLGEQIKNIIACEGGDRKERYERLKEWIPRLELAGFRAAEIGLEGMSRGLVELQDYAGNYRIVRDDRSLFVCWNDIPLFSLSAWRYL</sequence>
<evidence type="ECO:0000313" key="7">
    <source>
        <dbReference type="Proteomes" id="UP001341840"/>
    </source>
</evidence>
<evidence type="ECO:0000256" key="2">
    <source>
        <dbReference type="ARBA" id="ARBA00023015"/>
    </source>
</evidence>
<proteinExistence type="inferred from homology"/>
<dbReference type="PROSITE" id="PS50985">
    <property type="entry name" value="GRAS"/>
    <property type="match status" value="1"/>
</dbReference>
<evidence type="ECO:0000256" key="4">
    <source>
        <dbReference type="ARBA" id="ARBA00023242"/>
    </source>
</evidence>
<feature type="short sequence motif" description="LXXLL motif" evidence="5">
    <location>
        <begin position="28"/>
        <end position="32"/>
    </location>
</feature>
<name>A0ABU6XC87_9FABA</name>
<reference evidence="6 7" key="1">
    <citation type="journal article" date="2023" name="Plants (Basel)">
        <title>Bridging the Gap: Combining Genomics and Transcriptomics Approaches to Understand Stylosanthes scabra, an Orphan Legume from the Brazilian Caatinga.</title>
        <authorList>
            <person name="Ferreira-Neto J.R.C."/>
            <person name="da Silva M.D."/>
            <person name="Binneck E."/>
            <person name="de Melo N.F."/>
            <person name="da Silva R.H."/>
            <person name="de Melo A.L.T.M."/>
            <person name="Pandolfi V."/>
            <person name="Bustamante F.O."/>
            <person name="Brasileiro-Vidal A.C."/>
            <person name="Benko-Iseppon A.M."/>
        </authorList>
    </citation>
    <scope>NUCLEOTIDE SEQUENCE [LARGE SCALE GENOMIC DNA]</scope>
    <source>
        <tissue evidence="6">Leaves</tissue>
    </source>
</reference>
<keyword evidence="7" id="KW-1185">Reference proteome</keyword>
<evidence type="ECO:0000256" key="5">
    <source>
        <dbReference type="PROSITE-ProRule" id="PRU01191"/>
    </source>
</evidence>
<dbReference type="PANTHER" id="PTHR31636">
    <property type="entry name" value="OSJNBA0084A10.13 PROTEIN-RELATED"/>
    <property type="match status" value="1"/>
</dbReference>
<dbReference type="Proteomes" id="UP001341840">
    <property type="component" value="Unassembled WGS sequence"/>
</dbReference>
<evidence type="ECO:0000256" key="1">
    <source>
        <dbReference type="ARBA" id="ARBA00004123"/>
    </source>
</evidence>
<feature type="non-terminal residue" evidence="6">
    <location>
        <position position="1"/>
    </location>
</feature>
<dbReference type="EMBL" id="JASCZI010211555">
    <property type="protein sequence ID" value="MED6194345.1"/>
    <property type="molecule type" value="Genomic_DNA"/>
</dbReference>
<organism evidence="6 7">
    <name type="scientific">Stylosanthes scabra</name>
    <dbReference type="NCBI Taxonomy" id="79078"/>
    <lineage>
        <taxon>Eukaryota</taxon>
        <taxon>Viridiplantae</taxon>
        <taxon>Streptophyta</taxon>
        <taxon>Embryophyta</taxon>
        <taxon>Tracheophyta</taxon>
        <taxon>Spermatophyta</taxon>
        <taxon>Magnoliopsida</taxon>
        <taxon>eudicotyledons</taxon>
        <taxon>Gunneridae</taxon>
        <taxon>Pentapetalae</taxon>
        <taxon>rosids</taxon>
        <taxon>fabids</taxon>
        <taxon>Fabales</taxon>
        <taxon>Fabaceae</taxon>
        <taxon>Papilionoideae</taxon>
        <taxon>50 kb inversion clade</taxon>
        <taxon>dalbergioids sensu lato</taxon>
        <taxon>Dalbergieae</taxon>
        <taxon>Pterocarpus clade</taxon>
        <taxon>Stylosanthes</taxon>
    </lineage>
</organism>
<comment type="caution">
    <text evidence="6">The sequence shown here is derived from an EMBL/GenBank/DDBJ whole genome shotgun (WGS) entry which is preliminary data.</text>
</comment>